<reference evidence="2 3" key="1">
    <citation type="submission" date="2019-07" db="EMBL/GenBank/DDBJ databases">
        <title>Whole genome shotgun sequence of Cellulomonas soli NBRC 109434.</title>
        <authorList>
            <person name="Hosoyama A."/>
            <person name="Uohara A."/>
            <person name="Ohji S."/>
            <person name="Ichikawa N."/>
        </authorList>
    </citation>
    <scope>NUCLEOTIDE SEQUENCE [LARGE SCALE GENOMIC DNA]</scope>
    <source>
        <strain evidence="2 3">NBRC 109434</strain>
    </source>
</reference>
<dbReference type="Proteomes" id="UP000321798">
    <property type="component" value="Unassembled WGS sequence"/>
</dbReference>
<proteinExistence type="predicted"/>
<sequence length="155" mass="16090">MSLSAPRRAPAAARPAPPPRSAAQRRAARTDTDPVAPALAPGRAGFVLYVSLPEDGSSPEGHATRGTITPADLAGVAELLREAALDLLPAAETYTALSLAPQRPGPSVEFGRFGERLSHLRLITPLPDGTEQQPLPDDVLDASATDVLGESGDTR</sequence>
<dbReference type="OrthoDB" id="4829093at2"/>
<feature type="region of interest" description="Disordered" evidence="1">
    <location>
        <begin position="1"/>
        <end position="39"/>
    </location>
</feature>
<evidence type="ECO:0000256" key="1">
    <source>
        <dbReference type="SAM" id="MobiDB-lite"/>
    </source>
</evidence>
<organism evidence="2 3">
    <name type="scientific">Cellulomonas soli</name>
    <dbReference type="NCBI Taxonomy" id="931535"/>
    <lineage>
        <taxon>Bacteria</taxon>
        <taxon>Bacillati</taxon>
        <taxon>Actinomycetota</taxon>
        <taxon>Actinomycetes</taxon>
        <taxon>Micrococcales</taxon>
        <taxon>Cellulomonadaceae</taxon>
        <taxon>Cellulomonas</taxon>
    </lineage>
</organism>
<keyword evidence="3" id="KW-1185">Reference proteome</keyword>
<accession>A0A512PE83</accession>
<gene>
    <name evidence="2" type="ORF">CSO01_22290</name>
</gene>
<protein>
    <submittedName>
        <fullName evidence="2">Uncharacterized protein</fullName>
    </submittedName>
</protein>
<feature type="compositionally biased region" description="Low complexity" evidence="1">
    <location>
        <begin position="1"/>
        <end position="14"/>
    </location>
</feature>
<dbReference type="RefSeq" id="WP_146953259.1">
    <property type="nucleotide sequence ID" value="NZ_BAABBJ010000007.1"/>
</dbReference>
<evidence type="ECO:0000313" key="3">
    <source>
        <dbReference type="Proteomes" id="UP000321798"/>
    </source>
</evidence>
<name>A0A512PE83_9CELL</name>
<evidence type="ECO:0000313" key="2">
    <source>
        <dbReference type="EMBL" id="GEP69514.1"/>
    </source>
</evidence>
<dbReference type="EMBL" id="BKAL01000007">
    <property type="protein sequence ID" value="GEP69514.1"/>
    <property type="molecule type" value="Genomic_DNA"/>
</dbReference>
<dbReference type="AlphaFoldDB" id="A0A512PE83"/>
<comment type="caution">
    <text evidence="2">The sequence shown here is derived from an EMBL/GenBank/DDBJ whole genome shotgun (WGS) entry which is preliminary data.</text>
</comment>